<evidence type="ECO:0000256" key="1">
    <source>
        <dbReference type="ARBA" id="ARBA00008210"/>
    </source>
</evidence>
<evidence type="ECO:0000256" key="2">
    <source>
        <dbReference type="ARBA" id="ARBA00022690"/>
    </source>
</evidence>
<keyword evidence="3" id="KW-0722">Serine protease inhibitor</keyword>
<dbReference type="AlphaFoldDB" id="A0AAD3TF77"/>
<dbReference type="SUPFAM" id="SSF54654">
    <property type="entry name" value="CI-2 family of serine protease inhibitors"/>
    <property type="match status" value="1"/>
</dbReference>
<dbReference type="InterPro" id="IPR036354">
    <property type="entry name" value="Prot_inh_pot1_sf"/>
</dbReference>
<dbReference type="PANTHER" id="PTHR33091:SF83">
    <property type="entry name" value="SERINE PROTEASE INHIBITOR, POTATO INHIBITOR I-TYPE FAMILY PROTEIN-RELATED"/>
    <property type="match status" value="1"/>
</dbReference>
<dbReference type="PROSITE" id="PS00285">
    <property type="entry name" value="POTATO_INHIBITOR"/>
    <property type="match status" value="1"/>
</dbReference>
<comment type="similarity">
    <text evidence="1">Belongs to the protease inhibitor I13 (potato type I serine protease inhibitor) family.</text>
</comment>
<dbReference type="GO" id="GO:0004867">
    <property type="term" value="F:serine-type endopeptidase inhibitor activity"/>
    <property type="evidence" value="ECO:0007669"/>
    <property type="project" value="UniProtKB-KW"/>
</dbReference>
<reference evidence="4" key="1">
    <citation type="submission" date="2023-05" db="EMBL/GenBank/DDBJ databases">
        <title>Nepenthes gracilis genome sequencing.</title>
        <authorList>
            <person name="Fukushima K."/>
        </authorList>
    </citation>
    <scope>NUCLEOTIDE SEQUENCE</scope>
    <source>
        <strain evidence="4">SING2019-196</strain>
    </source>
</reference>
<organism evidence="4 5">
    <name type="scientific">Nepenthes gracilis</name>
    <name type="common">Slender pitcher plant</name>
    <dbReference type="NCBI Taxonomy" id="150966"/>
    <lineage>
        <taxon>Eukaryota</taxon>
        <taxon>Viridiplantae</taxon>
        <taxon>Streptophyta</taxon>
        <taxon>Embryophyta</taxon>
        <taxon>Tracheophyta</taxon>
        <taxon>Spermatophyta</taxon>
        <taxon>Magnoliopsida</taxon>
        <taxon>eudicotyledons</taxon>
        <taxon>Gunneridae</taxon>
        <taxon>Pentapetalae</taxon>
        <taxon>Caryophyllales</taxon>
        <taxon>Nepenthaceae</taxon>
        <taxon>Nepenthes</taxon>
    </lineage>
</organism>
<dbReference type="PANTHER" id="PTHR33091">
    <property type="entry name" value="PROTEIN, PUTATIVE, EXPRESSED-RELATED"/>
    <property type="match status" value="1"/>
</dbReference>
<name>A0AAD3TF77_NEPGR</name>
<proteinExistence type="inferred from homology"/>
<dbReference type="Proteomes" id="UP001279734">
    <property type="component" value="Unassembled WGS sequence"/>
</dbReference>
<dbReference type="GO" id="GO:0009611">
    <property type="term" value="P:response to wounding"/>
    <property type="evidence" value="ECO:0007669"/>
    <property type="project" value="InterPro"/>
</dbReference>
<evidence type="ECO:0000313" key="4">
    <source>
        <dbReference type="EMBL" id="GMH28039.1"/>
    </source>
</evidence>
<protein>
    <submittedName>
        <fullName evidence="4">Uncharacterized protein</fullName>
    </submittedName>
</protein>
<gene>
    <name evidence="4" type="ORF">Nepgr_029882</name>
</gene>
<keyword evidence="5" id="KW-1185">Reference proteome</keyword>
<dbReference type="EMBL" id="BSYO01000033">
    <property type="protein sequence ID" value="GMH28039.1"/>
    <property type="molecule type" value="Genomic_DNA"/>
</dbReference>
<evidence type="ECO:0000256" key="3">
    <source>
        <dbReference type="ARBA" id="ARBA00022900"/>
    </source>
</evidence>
<dbReference type="Pfam" id="PF00280">
    <property type="entry name" value="potato_inhibit"/>
    <property type="match status" value="1"/>
</dbReference>
<keyword evidence="2" id="KW-0646">Protease inhibitor</keyword>
<dbReference type="PRINTS" id="PR00292">
    <property type="entry name" value="POTATOINHBTR"/>
</dbReference>
<evidence type="ECO:0000313" key="5">
    <source>
        <dbReference type="Proteomes" id="UP001279734"/>
    </source>
</evidence>
<accession>A0AAD3TF77</accession>
<dbReference type="InterPro" id="IPR000864">
    <property type="entry name" value="Prot_inh_pot1"/>
</dbReference>
<sequence>MAVDSGCPGKNVWPELVGESGPAAAAIIERENSNVHAIVSPEGTPVTRDFRCDRVWVWIDRNGSVVSPPRTGGNLWQRIVVRDWRADRGGDSVAVNGGGGKNMKAAWNYTVIVHVTAVVKSILQLEGGLVTKDLKSSSLGGKFVAVGGGSGGNSMKAV</sequence>
<comment type="caution">
    <text evidence="4">The sequence shown here is derived from an EMBL/GenBank/DDBJ whole genome shotgun (WGS) entry which is preliminary data.</text>
</comment>
<dbReference type="Gene3D" id="3.30.10.10">
    <property type="entry name" value="Trypsin Inhibitor V, subunit A"/>
    <property type="match status" value="1"/>
</dbReference>